<dbReference type="SFLD" id="SFLDF00009">
    <property type="entry name" value="o-succinylbenzoate_synthase"/>
    <property type="match status" value="1"/>
</dbReference>
<comment type="function">
    <text evidence="4">Converts 2-succinyl-6-hydroxy-2,4-cyclohexadiene-1-carboxylate (SHCHC) to 2-succinylbenzoate (OSB).</text>
</comment>
<dbReference type="InterPro" id="IPR018110">
    <property type="entry name" value="Mandel_Rmase/mucon_lact_enz_CS"/>
</dbReference>
<sequence>MTLALYRYRLPLTHPLLLGGRRLDERQGLLVHVAGQWGEIAPLPGFSRENLSDAEGESLTCLAALRRGEKIAPRLPSVQFGFDCARRRWPTRAAPLPEPYPLLRGTPEEWLASVGTRRGRALRKVKLKVARHPMADELASIQHICEHHPSLELVLDANCRWSRTQALAFCTQLEPGRIDYLEDPCADFADIAAVAEATGIAVALDELLTRRAPWHPIAQLKALVLKPTLLGSLAHSEALVTKARTLGLEVVASSSFESDLGLGLLARLAAEWAPGQAPGLDTRHWLASSLLDERHQPRPDFLTRLFYDECYRDDRHD</sequence>
<comment type="similarity">
    <text evidence="4">Belongs to the mandelate racemase/muconate lactonizing enzyme family. MenC type 1 subfamily.</text>
</comment>
<dbReference type="InterPro" id="IPR041338">
    <property type="entry name" value="OSBS_N"/>
</dbReference>
<dbReference type="InterPro" id="IPR029065">
    <property type="entry name" value="Enolase_C-like"/>
</dbReference>
<evidence type="ECO:0000313" key="7">
    <source>
        <dbReference type="EMBL" id="PMR75108.1"/>
    </source>
</evidence>
<keyword evidence="1 4" id="KW-0479">Metal-binding</keyword>
<reference evidence="7 8" key="1">
    <citation type="submission" date="2018-01" db="EMBL/GenBank/DDBJ databases">
        <title>Halomonas endophytica sp. nov., isolated from storage liquid in the stems of Populus euphratica.</title>
        <authorList>
            <person name="Chen C."/>
        </authorList>
    </citation>
    <scope>NUCLEOTIDE SEQUENCE [LARGE SCALE GENOMIC DNA]</scope>
    <source>
        <strain evidence="7 8">MC28</strain>
    </source>
</reference>
<feature type="active site" description="Proton acceptor" evidence="4">
    <location>
        <position position="226"/>
    </location>
</feature>
<dbReference type="EC" id="4.2.1.113" evidence="4 5"/>
<dbReference type="GO" id="GO:0009063">
    <property type="term" value="P:amino acid catabolic process"/>
    <property type="evidence" value="ECO:0007669"/>
    <property type="project" value="InterPro"/>
</dbReference>
<dbReference type="NCBIfam" id="TIGR01927">
    <property type="entry name" value="menC_gam_Gplu"/>
    <property type="match status" value="1"/>
</dbReference>
<protein>
    <recommendedName>
        <fullName evidence="4 5">o-succinylbenzoate synthase</fullName>
        <shortName evidence="4">OSB synthase</shortName>
        <shortName evidence="4">OSBS</shortName>
        <ecNumber evidence="4 5">4.2.1.113</ecNumber>
    </recommendedName>
    <alternativeName>
        <fullName evidence="4">4-(2'-carboxyphenyl)-4-oxybutyric acid synthase</fullName>
    </alternativeName>
    <alternativeName>
        <fullName evidence="4">o-succinylbenzoic acid synthase</fullName>
    </alternativeName>
</protein>
<dbReference type="UniPathway" id="UPA00079"/>
<evidence type="ECO:0000256" key="1">
    <source>
        <dbReference type="ARBA" id="ARBA00022723"/>
    </source>
</evidence>
<dbReference type="InterPro" id="IPR013342">
    <property type="entry name" value="Mandelate_racemase_C"/>
</dbReference>
<dbReference type="AlphaFoldDB" id="A0A2N7U3U3"/>
<evidence type="ECO:0000256" key="5">
    <source>
        <dbReference type="NCBIfam" id="TIGR01927"/>
    </source>
</evidence>
<dbReference type="Proteomes" id="UP000235803">
    <property type="component" value="Unassembled WGS sequence"/>
</dbReference>
<accession>A0A2N7U3U3</accession>
<keyword evidence="3 4" id="KW-0456">Lyase</keyword>
<feature type="binding site" evidence="4">
    <location>
        <position position="182"/>
    </location>
    <ligand>
        <name>Mg(2+)</name>
        <dbReference type="ChEBI" id="CHEBI:18420"/>
    </ligand>
</feature>
<dbReference type="EMBL" id="PNRF01000022">
    <property type="protein sequence ID" value="PMR75108.1"/>
    <property type="molecule type" value="Genomic_DNA"/>
</dbReference>
<proteinExistence type="inferred from homology"/>
<dbReference type="GO" id="GO:0043748">
    <property type="term" value="F:O-succinylbenzoate synthase activity"/>
    <property type="evidence" value="ECO:0007669"/>
    <property type="project" value="UniProtKB-EC"/>
</dbReference>
<dbReference type="PANTHER" id="PTHR48073:SF2">
    <property type="entry name" value="O-SUCCINYLBENZOATE SYNTHASE"/>
    <property type="match status" value="1"/>
</dbReference>
<dbReference type="GO" id="GO:0009234">
    <property type="term" value="P:menaquinone biosynthetic process"/>
    <property type="evidence" value="ECO:0007669"/>
    <property type="project" value="UniProtKB-UniRule"/>
</dbReference>
<dbReference type="PROSITE" id="PS00909">
    <property type="entry name" value="MR_MLE_2"/>
    <property type="match status" value="1"/>
</dbReference>
<comment type="cofactor">
    <cofactor evidence="4">
        <name>a divalent metal cation</name>
        <dbReference type="ChEBI" id="CHEBI:60240"/>
    </cofactor>
</comment>
<keyword evidence="4" id="KW-0474">Menaquinone biosynthesis</keyword>
<dbReference type="GO" id="GO:0000287">
    <property type="term" value="F:magnesium ion binding"/>
    <property type="evidence" value="ECO:0007669"/>
    <property type="project" value="UniProtKB-UniRule"/>
</dbReference>
<dbReference type="InterPro" id="IPR029017">
    <property type="entry name" value="Enolase-like_N"/>
</dbReference>
<dbReference type="UniPathway" id="UPA01057">
    <property type="reaction ID" value="UER00165"/>
</dbReference>
<feature type="binding site" evidence="4">
    <location>
        <position position="205"/>
    </location>
    <ligand>
        <name>Mg(2+)</name>
        <dbReference type="ChEBI" id="CHEBI:18420"/>
    </ligand>
</feature>
<evidence type="ECO:0000256" key="3">
    <source>
        <dbReference type="ARBA" id="ARBA00023239"/>
    </source>
</evidence>
<dbReference type="OrthoDB" id="3725747at2"/>
<feature type="binding site" evidence="4">
    <location>
        <position position="156"/>
    </location>
    <ligand>
        <name>Mg(2+)</name>
        <dbReference type="ChEBI" id="CHEBI:18420"/>
    </ligand>
</feature>
<organism evidence="7 8">
    <name type="scientific">Billgrantia endophytica</name>
    <dbReference type="NCBI Taxonomy" id="2033802"/>
    <lineage>
        <taxon>Bacteria</taxon>
        <taxon>Pseudomonadati</taxon>
        <taxon>Pseudomonadota</taxon>
        <taxon>Gammaproteobacteria</taxon>
        <taxon>Oceanospirillales</taxon>
        <taxon>Halomonadaceae</taxon>
        <taxon>Billgrantia</taxon>
    </lineage>
</organism>
<gene>
    <name evidence="4 7" type="primary">menC</name>
    <name evidence="7" type="ORF">C1H69_11155</name>
</gene>
<dbReference type="SFLD" id="SFLDG00180">
    <property type="entry name" value="muconate_cycloisomerase"/>
    <property type="match status" value="1"/>
</dbReference>
<comment type="pathway">
    <text evidence="4">Quinol/quinone metabolism; menaquinone biosynthesis.</text>
</comment>
<dbReference type="Pfam" id="PF13378">
    <property type="entry name" value="MR_MLE_C"/>
    <property type="match status" value="1"/>
</dbReference>
<comment type="caution">
    <text evidence="7">The sequence shown here is derived from an EMBL/GenBank/DDBJ whole genome shotgun (WGS) entry which is preliminary data.</text>
</comment>
<dbReference type="SUPFAM" id="SSF51604">
    <property type="entry name" value="Enolase C-terminal domain-like"/>
    <property type="match status" value="1"/>
</dbReference>
<dbReference type="Gene3D" id="3.20.20.120">
    <property type="entry name" value="Enolase-like C-terminal domain"/>
    <property type="match status" value="1"/>
</dbReference>
<dbReference type="SUPFAM" id="SSF54826">
    <property type="entry name" value="Enolase N-terminal domain-like"/>
    <property type="match status" value="1"/>
</dbReference>
<dbReference type="SFLD" id="SFLDS00001">
    <property type="entry name" value="Enolase"/>
    <property type="match status" value="1"/>
</dbReference>
<dbReference type="PANTHER" id="PTHR48073">
    <property type="entry name" value="O-SUCCINYLBENZOATE SYNTHASE-RELATED"/>
    <property type="match status" value="1"/>
</dbReference>
<dbReference type="Gene3D" id="3.30.390.10">
    <property type="entry name" value="Enolase-like, N-terminal domain"/>
    <property type="match status" value="1"/>
</dbReference>
<evidence type="ECO:0000313" key="8">
    <source>
        <dbReference type="Proteomes" id="UP000235803"/>
    </source>
</evidence>
<name>A0A2N7U3U3_9GAMM</name>
<evidence type="ECO:0000256" key="4">
    <source>
        <dbReference type="HAMAP-Rule" id="MF_00470"/>
    </source>
</evidence>
<evidence type="ECO:0000259" key="6">
    <source>
        <dbReference type="SMART" id="SM00922"/>
    </source>
</evidence>
<comment type="pathway">
    <text evidence="4">Quinol/quinone metabolism; 1,4-dihydroxy-2-naphthoate biosynthesis; 1,4-dihydroxy-2-naphthoate from chorismate: step 4/7.</text>
</comment>
<keyword evidence="8" id="KW-1185">Reference proteome</keyword>
<dbReference type="Pfam" id="PF21508">
    <property type="entry name" value="MenC_N"/>
    <property type="match status" value="1"/>
</dbReference>
<dbReference type="HAMAP" id="MF_00470">
    <property type="entry name" value="MenC_1"/>
    <property type="match status" value="1"/>
</dbReference>
<feature type="domain" description="Mandelate racemase/muconate lactonizing enzyme C-terminal" evidence="6">
    <location>
        <begin position="107"/>
        <end position="201"/>
    </location>
</feature>
<dbReference type="SMART" id="SM00922">
    <property type="entry name" value="MR_MLE"/>
    <property type="match status" value="1"/>
</dbReference>
<evidence type="ECO:0000256" key="2">
    <source>
        <dbReference type="ARBA" id="ARBA00022842"/>
    </source>
</evidence>
<dbReference type="RefSeq" id="WP_102653486.1">
    <property type="nucleotide sequence ID" value="NZ_PNRF01000022.1"/>
</dbReference>
<keyword evidence="2 4" id="KW-0460">Magnesium</keyword>
<dbReference type="InterPro" id="IPR036849">
    <property type="entry name" value="Enolase-like_C_sf"/>
</dbReference>
<feature type="active site" description="Proton donor" evidence="4">
    <location>
        <position position="128"/>
    </location>
</feature>
<dbReference type="InterPro" id="IPR010196">
    <property type="entry name" value="OSB_synthase_MenC1"/>
</dbReference>
<comment type="catalytic activity">
    <reaction evidence="4">
        <text>(1R,6R)-6-hydroxy-2-succinyl-cyclohexa-2,4-diene-1-carboxylate = 2-succinylbenzoate + H2O</text>
        <dbReference type="Rhea" id="RHEA:10196"/>
        <dbReference type="ChEBI" id="CHEBI:15377"/>
        <dbReference type="ChEBI" id="CHEBI:18325"/>
        <dbReference type="ChEBI" id="CHEBI:58689"/>
        <dbReference type="EC" id="4.2.1.113"/>
    </reaction>
</comment>